<dbReference type="InterPro" id="IPR006175">
    <property type="entry name" value="YjgF/YER057c/UK114"/>
</dbReference>
<gene>
    <name evidence="1" type="primary">yoaB</name>
    <name evidence="1" type="ORF">BRPE64_CCDS06600</name>
</gene>
<dbReference type="SUPFAM" id="SSF55298">
    <property type="entry name" value="YjgF-like"/>
    <property type="match status" value="1"/>
</dbReference>
<evidence type="ECO:0000313" key="1">
    <source>
        <dbReference type="EMBL" id="BAN26743.1"/>
    </source>
</evidence>
<dbReference type="PANTHER" id="PTHR47328">
    <property type="match status" value="1"/>
</dbReference>
<dbReference type="InterPro" id="IPR035959">
    <property type="entry name" value="RutC-like_sf"/>
</dbReference>
<protein>
    <submittedName>
        <fullName evidence="1">Endoribonuclease L-PSP</fullName>
    </submittedName>
</protein>
<sequence>MSTSTFNGETRMNDIVRIDTNQRMSRVVKAAGLVFVGGQTSADLTPDIKLQTARVLEKIDGFLEKAGIDKTRLISAQVWLADIARDFGGMNEVWDAWVPQGCAPARATVQAQLASPALLVEIAVVALA</sequence>
<evidence type="ECO:0000313" key="2">
    <source>
        <dbReference type="Proteomes" id="UP000013966"/>
    </source>
</evidence>
<keyword evidence="2" id="KW-1185">Reference proteome</keyword>
<dbReference type="PANTHER" id="PTHR47328:SF1">
    <property type="entry name" value="RUTC FAMILY PROTEIN YOAB"/>
    <property type="match status" value="1"/>
</dbReference>
<dbReference type="InterPro" id="IPR035709">
    <property type="entry name" value="YoaB-like"/>
</dbReference>
<dbReference type="STRING" id="758793.BRPE64_CCDS06600"/>
<proteinExistence type="predicted"/>
<dbReference type="Pfam" id="PF01042">
    <property type="entry name" value="Ribonuc_L-PSP"/>
    <property type="match status" value="1"/>
</dbReference>
<name>R4WQ25_9BURK</name>
<reference evidence="1 2" key="1">
    <citation type="journal article" date="2013" name="Genome Announc.">
        <title>Complete Genome Sequence of Burkholderia sp. Strain RPE64, Bacterial Symbiont of the Bean Bug Riptortus pedestris.</title>
        <authorList>
            <person name="Shibata T.F."/>
            <person name="Maeda T."/>
            <person name="Nikoh N."/>
            <person name="Yamaguchi K."/>
            <person name="Oshima K."/>
            <person name="Hattori M."/>
            <person name="Nishiyama T."/>
            <person name="Hasebe M."/>
            <person name="Fukatsu T."/>
            <person name="Kikuchi Y."/>
            <person name="Shigenobu S."/>
        </authorList>
    </citation>
    <scope>NUCLEOTIDE SEQUENCE [LARGE SCALE GENOMIC DNA]</scope>
</reference>
<dbReference type="EMBL" id="AP013060">
    <property type="protein sequence ID" value="BAN26743.1"/>
    <property type="molecule type" value="Genomic_DNA"/>
</dbReference>
<dbReference type="HOGENOM" id="CLU_100715_6_1_4"/>
<accession>R4WQ25</accession>
<dbReference type="KEGG" id="buo:BRPE64_CCDS06600"/>
<dbReference type="PATRIC" id="fig|758793.3.peg.4971"/>
<organism evidence="1 2">
    <name type="scientific">Caballeronia insecticola</name>
    <dbReference type="NCBI Taxonomy" id="758793"/>
    <lineage>
        <taxon>Bacteria</taxon>
        <taxon>Pseudomonadati</taxon>
        <taxon>Pseudomonadota</taxon>
        <taxon>Betaproteobacteria</taxon>
        <taxon>Burkholderiales</taxon>
        <taxon>Burkholderiaceae</taxon>
        <taxon>Caballeronia</taxon>
    </lineage>
</organism>
<dbReference type="Gene3D" id="3.30.1330.40">
    <property type="entry name" value="RutC-like"/>
    <property type="match status" value="1"/>
</dbReference>
<dbReference type="Proteomes" id="UP000013966">
    <property type="component" value="Chromosome 3"/>
</dbReference>
<reference evidence="1 2" key="2">
    <citation type="journal article" date="2018" name="Int. J. Syst. Evol. Microbiol.">
        <title>Burkholderia insecticola sp. nov., a gut symbiotic bacterium of the bean bug Riptortus pedestris.</title>
        <authorList>
            <person name="Takeshita K."/>
            <person name="Tamaki H."/>
            <person name="Ohbayashi T."/>
            <person name="Meng X.-Y."/>
            <person name="Sone T."/>
            <person name="Mitani Y."/>
            <person name="Peeters C."/>
            <person name="Kikuchi Y."/>
            <person name="Vandamme P."/>
        </authorList>
    </citation>
    <scope>NUCLEOTIDE SEQUENCE [LARGE SCALE GENOMIC DNA]</scope>
    <source>
        <strain evidence="1">RPE64</strain>
    </source>
</reference>
<dbReference type="CDD" id="cd06150">
    <property type="entry name" value="YjgF_YER057c_UK114_like_2"/>
    <property type="match status" value="1"/>
</dbReference>
<dbReference type="AlphaFoldDB" id="R4WQ25"/>